<dbReference type="CDD" id="cd03801">
    <property type="entry name" value="GT4_PimA-like"/>
    <property type="match status" value="1"/>
</dbReference>
<name>A0AAX3E7D6_9EURY</name>
<dbReference type="EMBL" id="CP109831">
    <property type="protein sequence ID" value="UYU18060.1"/>
    <property type="molecule type" value="Genomic_DNA"/>
</dbReference>
<protein>
    <submittedName>
        <fullName evidence="3">Glycosyltransferase family 4 protein</fullName>
    </submittedName>
</protein>
<evidence type="ECO:0000313" key="3">
    <source>
        <dbReference type="EMBL" id="UYU18060.1"/>
    </source>
</evidence>
<dbReference type="KEGG" id="msum:OH143_10170"/>
<dbReference type="GeneID" id="76731260"/>
<dbReference type="Gene3D" id="3.40.50.2000">
    <property type="entry name" value="Glycogen Phosphorylase B"/>
    <property type="match status" value="2"/>
</dbReference>
<dbReference type="Pfam" id="PF13439">
    <property type="entry name" value="Glyco_transf_4"/>
    <property type="match status" value="1"/>
</dbReference>
<dbReference type="GeneID" id="4847537"/>
<accession>A0AAX3E7D6</accession>
<dbReference type="SUPFAM" id="SSF53756">
    <property type="entry name" value="UDP-Glycosyltransferase/glycogen phosphorylase"/>
    <property type="match status" value="1"/>
</dbReference>
<dbReference type="GO" id="GO:0016757">
    <property type="term" value="F:glycosyltransferase activity"/>
    <property type="evidence" value="ECO:0007669"/>
    <property type="project" value="InterPro"/>
</dbReference>
<reference evidence="3" key="1">
    <citation type="submission" date="2022-10" db="EMBL/GenBank/DDBJ databases">
        <title>Complete genome of Methanoculleus submarinus DSM 15122.</title>
        <authorList>
            <person name="Chen S.-C."/>
            <person name="Lai S.-J."/>
            <person name="You Y.-T."/>
        </authorList>
    </citation>
    <scope>NUCLEOTIDE SEQUENCE</scope>
    <source>
        <strain evidence="3">DSM 15122</strain>
    </source>
</reference>
<evidence type="ECO:0000313" key="4">
    <source>
        <dbReference type="Proteomes" id="UP001156196"/>
    </source>
</evidence>
<keyword evidence="4" id="KW-1185">Reference proteome</keyword>
<sequence length="372" mass="42183">MRILRVTSDLYPYVVGGLGVHAREMSKSQVKLGHEVTILTTSMADRMPDNLDGFRVACFKNNAKLLGNTISLGLLFKLFRIRKSYDIIHAHSHLFFSTNVCALIRKIGSSPLVITNHGIMSASAPDWFNLLYLKTIGRWTLNTADRIICYTEEEKENLISILHIPESKIAVIPNGINTKQFHPRAGDHAADTINLLWVGRFVKGKGVEYIVQAMDILVKEIPSLHLTLIGEGPERDCIRELIESLELDNNINIIDFVPYDEMPWFFQDSDIFVLPSLHEGVPRTALEAMSCELPVVISDLPHLRDLIDGGGVMFPKKDVQALVDHLRVLIFDDDKRTKMGRNAREKIVWEYSWERIVARTLNVYQEVISSAH</sequence>
<dbReference type="InterPro" id="IPR001296">
    <property type="entry name" value="Glyco_trans_1"/>
</dbReference>
<proteinExistence type="predicted"/>
<feature type="domain" description="Glycosyltransferase subfamily 4-like N-terminal" evidence="2">
    <location>
        <begin position="15"/>
        <end position="179"/>
    </location>
</feature>
<dbReference type="RefSeq" id="WP_048063735.1">
    <property type="nucleotide sequence ID" value="NZ_CP109831.1"/>
</dbReference>
<dbReference type="PANTHER" id="PTHR45947:SF3">
    <property type="entry name" value="SULFOQUINOVOSYL TRANSFERASE SQD2"/>
    <property type="match status" value="1"/>
</dbReference>
<evidence type="ECO:0000259" key="1">
    <source>
        <dbReference type="Pfam" id="PF00534"/>
    </source>
</evidence>
<dbReference type="InterPro" id="IPR028098">
    <property type="entry name" value="Glyco_trans_4-like_N"/>
</dbReference>
<organism evidence="3 4">
    <name type="scientific">Methanoculleus submarinus</name>
    <dbReference type="NCBI Taxonomy" id="204050"/>
    <lineage>
        <taxon>Archaea</taxon>
        <taxon>Methanobacteriati</taxon>
        <taxon>Methanobacteriota</taxon>
        <taxon>Stenosarchaea group</taxon>
        <taxon>Methanomicrobia</taxon>
        <taxon>Methanomicrobiales</taxon>
        <taxon>Methanomicrobiaceae</taxon>
        <taxon>Methanoculleus</taxon>
    </lineage>
</organism>
<dbReference type="PANTHER" id="PTHR45947">
    <property type="entry name" value="SULFOQUINOVOSYL TRANSFERASE SQD2"/>
    <property type="match status" value="1"/>
</dbReference>
<evidence type="ECO:0000259" key="2">
    <source>
        <dbReference type="Pfam" id="PF13439"/>
    </source>
</evidence>
<dbReference type="Proteomes" id="UP001156196">
    <property type="component" value="Chromosome"/>
</dbReference>
<feature type="domain" description="Glycosyl transferase family 1" evidence="1">
    <location>
        <begin position="185"/>
        <end position="345"/>
    </location>
</feature>
<dbReference type="Pfam" id="PF00534">
    <property type="entry name" value="Glycos_transf_1"/>
    <property type="match status" value="1"/>
</dbReference>
<dbReference type="InterPro" id="IPR050194">
    <property type="entry name" value="Glycosyltransferase_grp1"/>
</dbReference>
<gene>
    <name evidence="3" type="ORF">OH143_10170</name>
</gene>
<dbReference type="AlphaFoldDB" id="A0AAX3E7D6"/>